<proteinExistence type="predicted"/>
<dbReference type="Pfam" id="PF04932">
    <property type="entry name" value="Wzy_C"/>
    <property type="match status" value="1"/>
</dbReference>
<keyword evidence="2 5" id="KW-0812">Transmembrane</keyword>
<dbReference type="GO" id="GO:0016020">
    <property type="term" value="C:membrane"/>
    <property type="evidence" value="ECO:0007669"/>
    <property type="project" value="UniProtKB-SubCell"/>
</dbReference>
<keyword evidence="4 5" id="KW-0472">Membrane</keyword>
<dbReference type="AlphaFoldDB" id="A0A0J8GNQ1"/>
<evidence type="ECO:0000256" key="5">
    <source>
        <dbReference type="SAM" id="Phobius"/>
    </source>
</evidence>
<feature type="transmembrane region" description="Helical" evidence="5">
    <location>
        <begin position="69"/>
        <end position="90"/>
    </location>
</feature>
<feature type="domain" description="O-antigen ligase-related" evidence="6">
    <location>
        <begin position="194"/>
        <end position="352"/>
    </location>
</feature>
<gene>
    <name evidence="7" type="ORF">XM47_14275</name>
</gene>
<name>A0A0J8GNQ1_9ALTE</name>
<feature type="transmembrane region" description="Helical" evidence="5">
    <location>
        <begin position="40"/>
        <end position="57"/>
    </location>
</feature>
<feature type="transmembrane region" description="Helical" evidence="5">
    <location>
        <begin position="247"/>
        <end position="271"/>
    </location>
</feature>
<evidence type="ECO:0000313" key="7">
    <source>
        <dbReference type="EMBL" id="KMT64455.1"/>
    </source>
</evidence>
<evidence type="ECO:0000256" key="1">
    <source>
        <dbReference type="ARBA" id="ARBA00004141"/>
    </source>
</evidence>
<dbReference type="RefSeq" id="WP_048693882.1">
    <property type="nucleotide sequence ID" value="NZ_KQ130497.1"/>
</dbReference>
<evidence type="ECO:0000256" key="4">
    <source>
        <dbReference type="ARBA" id="ARBA00023136"/>
    </source>
</evidence>
<feature type="transmembrane region" description="Helical" evidence="5">
    <location>
        <begin position="10"/>
        <end position="28"/>
    </location>
</feature>
<dbReference type="STRING" id="1513271.XM47_14275"/>
<evidence type="ECO:0000313" key="8">
    <source>
        <dbReference type="Proteomes" id="UP000037600"/>
    </source>
</evidence>
<feature type="transmembrane region" description="Helical" evidence="5">
    <location>
        <begin position="195"/>
        <end position="227"/>
    </location>
</feature>
<keyword evidence="3 5" id="KW-1133">Transmembrane helix</keyword>
<evidence type="ECO:0000256" key="3">
    <source>
        <dbReference type="ARBA" id="ARBA00022989"/>
    </source>
</evidence>
<keyword evidence="8" id="KW-1185">Reference proteome</keyword>
<feature type="transmembrane region" description="Helical" evidence="5">
    <location>
        <begin position="376"/>
        <end position="394"/>
    </location>
</feature>
<dbReference type="Proteomes" id="UP000037600">
    <property type="component" value="Unassembled WGS sequence"/>
</dbReference>
<feature type="transmembrane region" description="Helical" evidence="5">
    <location>
        <begin position="125"/>
        <end position="146"/>
    </location>
</feature>
<dbReference type="PANTHER" id="PTHR37422:SF13">
    <property type="entry name" value="LIPOPOLYSACCHARIDE BIOSYNTHESIS PROTEIN PA4999-RELATED"/>
    <property type="match status" value="1"/>
</dbReference>
<dbReference type="InterPro" id="IPR007016">
    <property type="entry name" value="O-antigen_ligase-rel_domated"/>
</dbReference>
<feature type="transmembrane region" description="Helical" evidence="5">
    <location>
        <begin position="400"/>
        <end position="417"/>
    </location>
</feature>
<dbReference type="PANTHER" id="PTHR37422">
    <property type="entry name" value="TEICHURONIC ACID BIOSYNTHESIS PROTEIN TUAE"/>
    <property type="match status" value="1"/>
</dbReference>
<evidence type="ECO:0000256" key="2">
    <source>
        <dbReference type="ARBA" id="ARBA00022692"/>
    </source>
</evidence>
<feature type="transmembrane region" description="Helical" evidence="5">
    <location>
        <begin position="344"/>
        <end position="364"/>
    </location>
</feature>
<accession>A0A0J8GNQ1</accession>
<comment type="caution">
    <text evidence="7">The sequence shown here is derived from an EMBL/GenBank/DDBJ whole genome shotgun (WGS) entry which is preliminary data.</text>
</comment>
<feature type="transmembrane region" description="Helical" evidence="5">
    <location>
        <begin position="166"/>
        <end position="183"/>
    </location>
</feature>
<comment type="subcellular location">
    <subcellularLocation>
        <location evidence="1">Membrane</location>
        <topology evidence="1">Multi-pass membrane protein</topology>
    </subcellularLocation>
</comment>
<evidence type="ECO:0000259" key="6">
    <source>
        <dbReference type="Pfam" id="PF04932"/>
    </source>
</evidence>
<organism evidence="7 8">
    <name type="scientific">Catenovulum maritimum</name>
    <dbReference type="NCBI Taxonomy" id="1513271"/>
    <lineage>
        <taxon>Bacteria</taxon>
        <taxon>Pseudomonadati</taxon>
        <taxon>Pseudomonadota</taxon>
        <taxon>Gammaproteobacteria</taxon>
        <taxon>Alteromonadales</taxon>
        <taxon>Alteromonadaceae</taxon>
        <taxon>Catenovulum</taxon>
    </lineage>
</organism>
<dbReference type="OrthoDB" id="4391260at2"/>
<dbReference type="EMBL" id="LAZL01000024">
    <property type="protein sequence ID" value="KMT64455.1"/>
    <property type="molecule type" value="Genomic_DNA"/>
</dbReference>
<feature type="transmembrane region" description="Helical" evidence="5">
    <location>
        <begin position="96"/>
        <end position="113"/>
    </location>
</feature>
<sequence length="428" mass="49363">MIIERRKLEYYHNIIALLLIGGGIPTLFSVSLDSRSESNPFNQIILILFTLHAVIYCCRRPKAIFAQVLQPNAVFICFFGYLFASVLWSADSMLTFRRQISFMLSLLFVFYLLHKYDFEHLIEIFYQSLKLILIFTWIAVLFGVGVHHGDGHDGLIKGFSGNKNNLGLFMALGTVLSLVYLKIQHKRIDLVFTLGFLVTLLATGSKTSLACVFIAVFFMTLVYYMTFGRWPWSFSQIKITSKLSKLFVSYFSFIMIICTFVFVLPVVVQMLGRELTFTGRATIWEYALIIFQDFQLFGAGYRSFWIDKLTADFYFYNPYWENDDGMSGIVGNGHSGYMDVMLELGLVGIVFWSVCLFVAIHSVFKYVVNYANGELSVVNYSLAIVFMMLVYNFFETNWLHQRGNLGWLLFLVIVFKVRKAKYDQETSI</sequence>
<protein>
    <recommendedName>
        <fullName evidence="6">O-antigen ligase-related domain-containing protein</fullName>
    </recommendedName>
</protein>
<dbReference type="InterPro" id="IPR051533">
    <property type="entry name" value="WaaL-like"/>
</dbReference>
<reference evidence="7 8" key="1">
    <citation type="submission" date="2015-04" db="EMBL/GenBank/DDBJ databases">
        <title>Draft Genome Sequence of the Novel Agar-Digesting Marine Bacterium Q1.</title>
        <authorList>
            <person name="Li Y."/>
            <person name="Li D."/>
            <person name="Chen G."/>
            <person name="Du Z."/>
        </authorList>
    </citation>
    <scope>NUCLEOTIDE SEQUENCE [LARGE SCALE GENOMIC DNA]</scope>
    <source>
        <strain evidence="7 8">Q1</strain>
    </source>
</reference>